<evidence type="ECO:0000259" key="6">
    <source>
        <dbReference type="Pfam" id="PF00724"/>
    </source>
</evidence>
<protein>
    <submittedName>
        <fullName evidence="7">Oxidoreductase</fullName>
    </submittedName>
</protein>
<evidence type="ECO:0000256" key="1">
    <source>
        <dbReference type="ARBA" id="ARBA00001917"/>
    </source>
</evidence>
<evidence type="ECO:0000256" key="5">
    <source>
        <dbReference type="ARBA" id="ARBA00023002"/>
    </source>
</evidence>
<accession>A0A225SUG9</accession>
<comment type="caution">
    <text evidence="7">The sequence shown here is derived from an EMBL/GenBank/DDBJ whole genome shotgun (WGS) entry which is preliminary data.</text>
</comment>
<dbReference type="PANTHER" id="PTHR43303:SF4">
    <property type="entry name" value="NADPH DEHYDROGENASE C23G7.10C-RELATED"/>
    <property type="match status" value="1"/>
</dbReference>
<name>A0A225SUG9_9BURK</name>
<feature type="domain" description="NADH:flavin oxidoreductase/NADH oxidase N-terminal" evidence="6">
    <location>
        <begin position="4"/>
        <end position="342"/>
    </location>
</feature>
<dbReference type="GO" id="GO:0003959">
    <property type="term" value="F:NADPH dehydrogenase activity"/>
    <property type="evidence" value="ECO:0007669"/>
    <property type="project" value="InterPro"/>
</dbReference>
<dbReference type="InterPro" id="IPR001155">
    <property type="entry name" value="OxRdtase_FMN_N"/>
</dbReference>
<dbReference type="Pfam" id="PF00724">
    <property type="entry name" value="Oxidored_FMN"/>
    <property type="match status" value="1"/>
</dbReference>
<evidence type="ECO:0000313" key="7">
    <source>
        <dbReference type="EMBL" id="OWY34898.1"/>
    </source>
</evidence>
<dbReference type="CDD" id="cd02932">
    <property type="entry name" value="OYE_YqiM_FMN"/>
    <property type="match status" value="1"/>
</dbReference>
<dbReference type="AlphaFoldDB" id="A0A225SUG9"/>
<evidence type="ECO:0000313" key="8">
    <source>
        <dbReference type="Proteomes" id="UP000214747"/>
    </source>
</evidence>
<dbReference type="EMBL" id="NJGV01000007">
    <property type="protein sequence ID" value="OWY34898.1"/>
    <property type="molecule type" value="Genomic_DNA"/>
</dbReference>
<organism evidence="7 8">
    <name type="scientific">Herbaspirillum aquaticum</name>
    <dbReference type="NCBI Taxonomy" id="568783"/>
    <lineage>
        <taxon>Bacteria</taxon>
        <taxon>Pseudomonadati</taxon>
        <taxon>Pseudomonadota</taxon>
        <taxon>Betaproteobacteria</taxon>
        <taxon>Burkholderiales</taxon>
        <taxon>Oxalobacteraceae</taxon>
        <taxon>Herbaspirillum</taxon>
    </lineage>
</organism>
<evidence type="ECO:0000256" key="3">
    <source>
        <dbReference type="ARBA" id="ARBA00022643"/>
    </source>
</evidence>
<keyword evidence="8" id="KW-1185">Reference proteome</keyword>
<gene>
    <name evidence="7" type="ORF">CEJ45_09040</name>
</gene>
<dbReference type="InterPro" id="IPR013785">
    <property type="entry name" value="Aldolase_TIM"/>
</dbReference>
<comment type="cofactor">
    <cofactor evidence="1">
        <name>FMN</name>
        <dbReference type="ChEBI" id="CHEBI:58210"/>
    </cofactor>
</comment>
<sequence>MSSQLFSPLTLRGVTLPNRIAVSPMCQYSAEDGFVNDWHLVHLGSRAVGGAGLVIMEATAVVPEGRITSADLGIWKDEHIAPLRRITRFIEQQGAVPGVQLAHAGRKASALRPWDGPAGSVPVAEGGWLPQAPSALPFDTTYTEPHALTVAEITALVQAFADAAQRALAAGFKVIELHGAHGYLGHQFLSPLSNRRTDQYGGSFENRIRFLLETVQATRAVWPAELPLLVRLSATDWTEGGWNADDTVALSARLRDMGVDLVDVSTGGNLPSAAIPVGPGYQTGFAARVKNETGIATGTVGMITEAIQAEHVLRTGQADLVLLARELLRDPYWPLHAAQQLREDVAWPPQYVRAASSKTPLRPDVQYGSKQD</sequence>
<evidence type="ECO:0000256" key="2">
    <source>
        <dbReference type="ARBA" id="ARBA00022630"/>
    </source>
</evidence>
<proteinExistence type="predicted"/>
<evidence type="ECO:0000256" key="4">
    <source>
        <dbReference type="ARBA" id="ARBA00022857"/>
    </source>
</evidence>
<keyword evidence="4" id="KW-0521">NADP</keyword>
<dbReference type="GO" id="GO:0010181">
    <property type="term" value="F:FMN binding"/>
    <property type="evidence" value="ECO:0007669"/>
    <property type="project" value="InterPro"/>
</dbReference>
<dbReference type="Gene3D" id="3.20.20.70">
    <property type="entry name" value="Aldolase class I"/>
    <property type="match status" value="1"/>
</dbReference>
<keyword evidence="5" id="KW-0560">Oxidoreductase</keyword>
<keyword evidence="3" id="KW-0288">FMN</keyword>
<reference evidence="7 8" key="1">
    <citation type="journal article" date="2010" name="Int. J. Syst. Evol. Microbiol.">
        <title>Reclassification of Herbaspirillum putei as a later heterotypic synonym of Herbaspirillum huttiense, with the description of H. huttiense subsp. huttiense subsp. nov. and H. huttiense subsp. putei subsp. nov., comb. nov., and description of Herbaspirillum aquaticum sp. nov.</title>
        <authorList>
            <person name="Dobritsa A.P."/>
            <person name="Reddy M.C."/>
            <person name="Samadpour M."/>
        </authorList>
    </citation>
    <scope>NUCLEOTIDE SEQUENCE [LARGE SCALE GENOMIC DNA]</scope>
    <source>
        <strain evidence="7 8">IEH 4430</strain>
    </source>
</reference>
<dbReference type="SUPFAM" id="SSF51395">
    <property type="entry name" value="FMN-linked oxidoreductases"/>
    <property type="match status" value="1"/>
</dbReference>
<keyword evidence="2" id="KW-0285">Flavoprotein</keyword>
<dbReference type="PANTHER" id="PTHR43303">
    <property type="entry name" value="NADPH DEHYDROGENASE C23G7.10C-RELATED"/>
    <property type="match status" value="1"/>
</dbReference>
<dbReference type="InterPro" id="IPR044152">
    <property type="entry name" value="YqjM-like"/>
</dbReference>
<dbReference type="GO" id="GO:0050661">
    <property type="term" value="F:NADP binding"/>
    <property type="evidence" value="ECO:0007669"/>
    <property type="project" value="InterPro"/>
</dbReference>
<dbReference type="RefSeq" id="WP_088754819.1">
    <property type="nucleotide sequence ID" value="NZ_NJGV01000007.1"/>
</dbReference>
<dbReference type="Proteomes" id="UP000214747">
    <property type="component" value="Unassembled WGS sequence"/>
</dbReference>